<gene>
    <name evidence="7" type="primary">ytcQ</name>
    <name evidence="7" type="ORF">GCM10010916_36650</name>
</gene>
<feature type="signal peptide" evidence="6">
    <location>
        <begin position="1"/>
        <end position="25"/>
    </location>
</feature>
<evidence type="ECO:0000256" key="3">
    <source>
        <dbReference type="ARBA" id="ARBA00023136"/>
    </source>
</evidence>
<dbReference type="PANTHER" id="PTHR43649">
    <property type="entry name" value="ARABINOSE-BINDING PROTEIN-RELATED"/>
    <property type="match status" value="1"/>
</dbReference>
<proteinExistence type="predicted"/>
<protein>
    <submittedName>
        <fullName evidence="7">ABC transporter peptide-binding protein YtcQ</fullName>
    </submittedName>
</protein>
<dbReference type="EMBL" id="BMGR01000013">
    <property type="protein sequence ID" value="GGG16433.1"/>
    <property type="molecule type" value="Genomic_DNA"/>
</dbReference>
<evidence type="ECO:0000256" key="4">
    <source>
        <dbReference type="ARBA" id="ARBA00023139"/>
    </source>
</evidence>
<dbReference type="PROSITE" id="PS51257">
    <property type="entry name" value="PROKAR_LIPOPROTEIN"/>
    <property type="match status" value="1"/>
</dbReference>
<evidence type="ECO:0000256" key="6">
    <source>
        <dbReference type="SAM" id="SignalP"/>
    </source>
</evidence>
<accession>A0A917G0H4</accession>
<dbReference type="SUPFAM" id="SSF53850">
    <property type="entry name" value="Periplasmic binding protein-like II"/>
    <property type="match status" value="1"/>
</dbReference>
<name>A0A917G0H4_9BACL</name>
<dbReference type="Proteomes" id="UP000644756">
    <property type="component" value="Unassembled WGS sequence"/>
</dbReference>
<sequence>MSMKWLPCMLAGLLMMMLLSGCSGFLTGSANPAGGQGHAVNDNVTLSIFANLHTAQIPKDTIELLLEEKTGVKLDIQWIPNDSYDEKVNASIATGTLPQAMYLKNAASLPAYKDKIRSGMFWEIGPYLHEFPSLSGLKPEVMNNISVDGKLYGLYQERALSRQGLIYRKDWADKLSLSAPETLDELYEMLKAFTENDPDGNGIRDTIGLADRSDLIYGAFKTVSSYFGTPNGWGFMDGALLPEFMFPEYIHTMAFFRRLHEEGLINRNFPVTGKADQQDLLINGKAGMYIGAMGDIISLEAKLKTNNPTASLDVHNRVHGPKGYGVWAAQGYGTVVLFPKSAVRTEEELKKVLSFFDQLMSPEVANLIYWGVEGKHYEIENGMAIPSGDQKLTDRDVKPYQALLIGGPSTIGGMLQPKFSLPAKEKAEKLTLDNESMLINDPAAPLDSATFNERGVRLYERIMDATYLFMLGMIDEDGFQAEVDRWLQEGGQQIIDEYNVSYNKGIAG</sequence>
<dbReference type="PANTHER" id="PTHR43649:SF33">
    <property type="entry name" value="POLYGALACTURONAN_RHAMNOGALACTURONAN-BINDING PROTEIN YTCQ"/>
    <property type="match status" value="1"/>
</dbReference>
<evidence type="ECO:0000256" key="1">
    <source>
        <dbReference type="ARBA" id="ARBA00022475"/>
    </source>
</evidence>
<organism evidence="7 8">
    <name type="scientific">Paenibacillus abyssi</name>
    <dbReference type="NCBI Taxonomy" id="1340531"/>
    <lineage>
        <taxon>Bacteria</taxon>
        <taxon>Bacillati</taxon>
        <taxon>Bacillota</taxon>
        <taxon>Bacilli</taxon>
        <taxon>Bacillales</taxon>
        <taxon>Paenibacillaceae</taxon>
        <taxon>Paenibacillus</taxon>
    </lineage>
</organism>
<keyword evidence="1" id="KW-1003">Cell membrane</keyword>
<feature type="chain" id="PRO_5038983027" evidence="6">
    <location>
        <begin position="26"/>
        <end position="508"/>
    </location>
</feature>
<dbReference type="InterPro" id="IPR050490">
    <property type="entry name" value="Bact_solute-bd_prot1"/>
</dbReference>
<evidence type="ECO:0000256" key="5">
    <source>
        <dbReference type="ARBA" id="ARBA00023288"/>
    </source>
</evidence>
<keyword evidence="2 6" id="KW-0732">Signal</keyword>
<dbReference type="CDD" id="cd13580">
    <property type="entry name" value="PBP2_AlgQ_like_1"/>
    <property type="match status" value="1"/>
</dbReference>
<keyword evidence="8" id="KW-1185">Reference proteome</keyword>
<dbReference type="InterPro" id="IPR006059">
    <property type="entry name" value="SBP"/>
</dbReference>
<keyword evidence="4" id="KW-0564">Palmitate</keyword>
<evidence type="ECO:0000313" key="8">
    <source>
        <dbReference type="Proteomes" id="UP000644756"/>
    </source>
</evidence>
<comment type="caution">
    <text evidence="7">The sequence shown here is derived from an EMBL/GenBank/DDBJ whole genome shotgun (WGS) entry which is preliminary data.</text>
</comment>
<dbReference type="AlphaFoldDB" id="A0A917G0H4"/>
<evidence type="ECO:0000313" key="7">
    <source>
        <dbReference type="EMBL" id="GGG16433.1"/>
    </source>
</evidence>
<keyword evidence="5" id="KW-0449">Lipoprotein</keyword>
<dbReference type="Gene3D" id="3.40.190.10">
    <property type="entry name" value="Periplasmic binding protein-like II"/>
    <property type="match status" value="2"/>
</dbReference>
<evidence type="ECO:0000256" key="2">
    <source>
        <dbReference type="ARBA" id="ARBA00022729"/>
    </source>
</evidence>
<keyword evidence="3" id="KW-0472">Membrane</keyword>
<reference evidence="7" key="1">
    <citation type="journal article" date="2014" name="Int. J. Syst. Evol. Microbiol.">
        <title>Complete genome sequence of Corynebacterium casei LMG S-19264T (=DSM 44701T), isolated from a smear-ripened cheese.</title>
        <authorList>
            <consortium name="US DOE Joint Genome Institute (JGI-PGF)"/>
            <person name="Walter F."/>
            <person name="Albersmeier A."/>
            <person name="Kalinowski J."/>
            <person name="Ruckert C."/>
        </authorList>
    </citation>
    <scope>NUCLEOTIDE SEQUENCE</scope>
    <source>
        <strain evidence="7">CGMCC 1.12987</strain>
    </source>
</reference>
<dbReference type="Pfam" id="PF01547">
    <property type="entry name" value="SBP_bac_1"/>
    <property type="match status" value="1"/>
</dbReference>
<reference evidence="7" key="2">
    <citation type="submission" date="2020-09" db="EMBL/GenBank/DDBJ databases">
        <authorList>
            <person name="Sun Q."/>
            <person name="Zhou Y."/>
        </authorList>
    </citation>
    <scope>NUCLEOTIDE SEQUENCE</scope>
    <source>
        <strain evidence="7">CGMCC 1.12987</strain>
    </source>
</reference>